<dbReference type="InParanoid" id="A0A1M7HJM7"/>
<dbReference type="CDD" id="cd15904">
    <property type="entry name" value="TSPO_MBR"/>
    <property type="match status" value="1"/>
</dbReference>
<dbReference type="PANTHER" id="PTHR10057:SF0">
    <property type="entry name" value="TRANSLOCATOR PROTEIN"/>
    <property type="match status" value="1"/>
</dbReference>
<evidence type="ECO:0000256" key="6">
    <source>
        <dbReference type="SAM" id="Phobius"/>
    </source>
</evidence>
<feature type="transmembrane region" description="Helical" evidence="6">
    <location>
        <begin position="42"/>
        <end position="63"/>
    </location>
</feature>
<comment type="subcellular location">
    <subcellularLocation>
        <location evidence="1">Membrane</location>
        <topology evidence="1">Multi-pass membrane protein</topology>
    </subcellularLocation>
</comment>
<feature type="transmembrane region" description="Helical" evidence="6">
    <location>
        <begin position="75"/>
        <end position="93"/>
    </location>
</feature>
<dbReference type="Proteomes" id="UP000190911">
    <property type="component" value="Chromosome I"/>
</dbReference>
<keyword evidence="5 6" id="KW-0472">Membrane</keyword>
<dbReference type="OrthoDB" id="9795496at2"/>
<dbReference type="AlphaFoldDB" id="A0A1M7HJM7"/>
<dbReference type="EMBL" id="LT670847">
    <property type="protein sequence ID" value="SHM28712.1"/>
    <property type="molecule type" value="Genomic_DNA"/>
</dbReference>
<keyword evidence="8" id="KW-1185">Reference proteome</keyword>
<dbReference type="FunFam" id="1.20.1260.100:FF:000001">
    <property type="entry name" value="translocator protein 2"/>
    <property type="match status" value="1"/>
</dbReference>
<dbReference type="PANTHER" id="PTHR10057">
    <property type="entry name" value="PERIPHERAL-TYPE BENZODIAZEPINE RECEPTOR"/>
    <property type="match status" value="1"/>
</dbReference>
<dbReference type="PIRSF" id="PIRSF005859">
    <property type="entry name" value="PBR"/>
    <property type="match status" value="1"/>
</dbReference>
<name>A0A1M7HJM7_9GAMM</name>
<organism evidence="7 8">
    <name type="scientific">Vreelandella subglaciescola</name>
    <dbReference type="NCBI Taxonomy" id="29571"/>
    <lineage>
        <taxon>Bacteria</taxon>
        <taxon>Pseudomonadati</taxon>
        <taxon>Pseudomonadota</taxon>
        <taxon>Gammaproteobacteria</taxon>
        <taxon>Oceanospirillales</taxon>
        <taxon>Halomonadaceae</taxon>
        <taxon>Vreelandella</taxon>
    </lineage>
</organism>
<dbReference type="Gene3D" id="1.20.1260.100">
    <property type="entry name" value="TspO/MBR protein"/>
    <property type="match status" value="1"/>
</dbReference>
<dbReference type="InterPro" id="IPR038330">
    <property type="entry name" value="TspO/MBR-related_sf"/>
</dbReference>
<dbReference type="GO" id="GO:0033013">
    <property type="term" value="P:tetrapyrrole metabolic process"/>
    <property type="evidence" value="ECO:0007669"/>
    <property type="project" value="UniProtKB-ARBA"/>
</dbReference>
<sequence>MSLLSLLISLALVGAVASTGARFRPDGWYRSLAKPCWTPPDLAFPIAWGVLYVLMAIAAWRVYLAEPSAARSAGLICYALQLAANAAWSWLFFGRRQMFSALLDIALLLGLIVATTALFARASELAAWLMLPYILWVMLALALNASVWRLNRHA</sequence>
<evidence type="ECO:0000256" key="5">
    <source>
        <dbReference type="ARBA" id="ARBA00023136"/>
    </source>
</evidence>
<evidence type="ECO:0000313" key="8">
    <source>
        <dbReference type="Proteomes" id="UP000190911"/>
    </source>
</evidence>
<evidence type="ECO:0000256" key="4">
    <source>
        <dbReference type="ARBA" id="ARBA00022989"/>
    </source>
</evidence>
<evidence type="ECO:0000313" key="7">
    <source>
        <dbReference type="EMBL" id="SHM28712.1"/>
    </source>
</evidence>
<gene>
    <name evidence="7" type="ORF">SAMN05878437_2180</name>
</gene>
<comment type="similarity">
    <text evidence="2">Belongs to the TspO/BZRP family.</text>
</comment>
<accession>A0A1M7HJM7</accession>
<keyword evidence="4 6" id="KW-1133">Transmembrane helix</keyword>
<dbReference type="STRING" id="29571.SAMN05878437_2180"/>
<keyword evidence="3 6" id="KW-0812">Transmembrane</keyword>
<evidence type="ECO:0000256" key="1">
    <source>
        <dbReference type="ARBA" id="ARBA00004141"/>
    </source>
</evidence>
<reference evidence="7 8" key="1">
    <citation type="submission" date="2016-11" db="EMBL/GenBank/DDBJ databases">
        <authorList>
            <person name="Jaros S."/>
            <person name="Januszkiewicz K."/>
            <person name="Wedrychowicz H."/>
        </authorList>
    </citation>
    <scope>NUCLEOTIDE SEQUENCE [LARGE SCALE GENOMIC DNA]</scope>
    <source>
        <strain evidence="7 8">ACAM 12</strain>
    </source>
</reference>
<proteinExistence type="inferred from homology"/>
<dbReference type="Pfam" id="PF03073">
    <property type="entry name" value="TspO_MBR"/>
    <property type="match status" value="1"/>
</dbReference>
<protein>
    <submittedName>
        <fullName evidence="7">TspO and MBR related proteins</fullName>
    </submittedName>
</protein>
<feature type="transmembrane region" description="Helical" evidence="6">
    <location>
        <begin position="127"/>
        <end position="148"/>
    </location>
</feature>
<dbReference type="InterPro" id="IPR004307">
    <property type="entry name" value="TspO_MBR"/>
</dbReference>
<dbReference type="RefSeq" id="WP_079553584.1">
    <property type="nucleotide sequence ID" value="NZ_LT670847.1"/>
</dbReference>
<dbReference type="GO" id="GO:0016020">
    <property type="term" value="C:membrane"/>
    <property type="evidence" value="ECO:0007669"/>
    <property type="project" value="UniProtKB-SubCell"/>
</dbReference>
<evidence type="ECO:0000256" key="3">
    <source>
        <dbReference type="ARBA" id="ARBA00022692"/>
    </source>
</evidence>
<evidence type="ECO:0000256" key="2">
    <source>
        <dbReference type="ARBA" id="ARBA00007524"/>
    </source>
</evidence>
<feature type="transmembrane region" description="Helical" evidence="6">
    <location>
        <begin position="99"/>
        <end position="120"/>
    </location>
</feature>